<dbReference type="EMBL" id="VOGW01000051">
    <property type="protein sequence ID" value="TWV53672.1"/>
    <property type="molecule type" value="Genomic_DNA"/>
</dbReference>
<dbReference type="AlphaFoldDB" id="A0A5C6JWK3"/>
<organism evidence="1 2">
    <name type="scientific">Streptomyces misionensis</name>
    <dbReference type="NCBI Taxonomy" id="67331"/>
    <lineage>
        <taxon>Bacteria</taxon>
        <taxon>Bacillati</taxon>
        <taxon>Actinomycetota</taxon>
        <taxon>Actinomycetes</taxon>
        <taxon>Kitasatosporales</taxon>
        <taxon>Streptomycetaceae</taxon>
        <taxon>Streptomyces</taxon>
    </lineage>
</organism>
<evidence type="ECO:0000313" key="2">
    <source>
        <dbReference type="Proteomes" id="UP000320481"/>
    </source>
</evidence>
<accession>A0A5C6JWK3</accession>
<dbReference type="Proteomes" id="UP000320481">
    <property type="component" value="Unassembled WGS sequence"/>
</dbReference>
<gene>
    <name evidence="1" type="ORF">FRZ03_09240</name>
</gene>
<sequence length="86" mass="9015">MAMPKGHLNELLSMGEAAVGLKSGPITVTLPLNLPMRGARGVFTNRAPPRPALLTQARPKPSIWTANGWLRPPPVILIALAGSPCG</sequence>
<reference evidence="1" key="1">
    <citation type="journal article" date="2019" name="Microbiol. Resour. Announc.">
        <title>Draft Genomic Sequences of Streptomyces misionensis and Streptomyces albidoflavus, bacteria applied for phytopathogen biocontrol.</title>
        <authorList>
            <person name="Pylro V."/>
            <person name="Dias A."/>
            <person name="Andreote F."/>
            <person name="Varani A."/>
            <person name="Andreote C."/>
            <person name="Bernardo E."/>
            <person name="Martins T."/>
        </authorList>
    </citation>
    <scope>NUCLEOTIDE SEQUENCE [LARGE SCALE GENOMIC DNA]</scope>
    <source>
        <strain evidence="1">66</strain>
    </source>
</reference>
<name>A0A5C6JWK3_9ACTN</name>
<comment type="caution">
    <text evidence="1">The sequence shown here is derived from an EMBL/GenBank/DDBJ whole genome shotgun (WGS) entry which is preliminary data.</text>
</comment>
<keyword evidence="2" id="KW-1185">Reference proteome</keyword>
<protein>
    <submittedName>
        <fullName evidence="1">Uncharacterized protein</fullName>
    </submittedName>
</protein>
<proteinExistence type="predicted"/>
<evidence type="ECO:0000313" key="1">
    <source>
        <dbReference type="EMBL" id="TWV53672.1"/>
    </source>
</evidence>